<evidence type="ECO:0000256" key="1">
    <source>
        <dbReference type="SAM" id="MobiDB-lite"/>
    </source>
</evidence>
<feature type="region of interest" description="Disordered" evidence="1">
    <location>
        <begin position="257"/>
        <end position="279"/>
    </location>
</feature>
<keyword evidence="3" id="KW-1185">Reference proteome</keyword>
<feature type="region of interest" description="Disordered" evidence="1">
    <location>
        <begin position="1"/>
        <end position="31"/>
    </location>
</feature>
<dbReference type="Proteomes" id="UP000791080">
    <property type="component" value="Unassembled WGS sequence"/>
</dbReference>
<name>A0ABT1JCK4_ACTCY</name>
<feature type="compositionally biased region" description="Polar residues" evidence="1">
    <location>
        <begin position="86"/>
        <end position="98"/>
    </location>
</feature>
<organism evidence="2 3">
    <name type="scientific">Actinoalloteichus caeruleus DSM 43889</name>
    <dbReference type="NCBI Taxonomy" id="1120930"/>
    <lineage>
        <taxon>Bacteria</taxon>
        <taxon>Bacillati</taxon>
        <taxon>Actinomycetota</taxon>
        <taxon>Actinomycetes</taxon>
        <taxon>Pseudonocardiales</taxon>
        <taxon>Pseudonocardiaceae</taxon>
        <taxon>Actinoalloteichus</taxon>
        <taxon>Actinoalloteichus cyanogriseus</taxon>
    </lineage>
</organism>
<evidence type="ECO:0000313" key="3">
    <source>
        <dbReference type="Proteomes" id="UP000791080"/>
    </source>
</evidence>
<feature type="compositionally biased region" description="Basic and acidic residues" evidence="1">
    <location>
        <begin position="70"/>
        <end position="85"/>
    </location>
</feature>
<protein>
    <submittedName>
        <fullName evidence="2">Uncharacterized protein</fullName>
    </submittedName>
</protein>
<reference evidence="2 3" key="1">
    <citation type="submission" date="2022-06" db="EMBL/GenBank/DDBJ databases">
        <title>Genomic Encyclopedia of Type Strains, Phase I: the one thousand microbial genomes (KMG-I) project.</title>
        <authorList>
            <person name="Kyrpides N."/>
        </authorList>
    </citation>
    <scope>NUCLEOTIDE SEQUENCE [LARGE SCALE GENOMIC DNA]</scope>
    <source>
        <strain evidence="2 3">DSM 43889</strain>
    </source>
</reference>
<evidence type="ECO:0000313" key="2">
    <source>
        <dbReference type="EMBL" id="MCP2329908.1"/>
    </source>
</evidence>
<feature type="compositionally biased region" description="Low complexity" evidence="1">
    <location>
        <begin position="10"/>
        <end position="25"/>
    </location>
</feature>
<dbReference type="EMBL" id="AUBJ02000001">
    <property type="protein sequence ID" value="MCP2329908.1"/>
    <property type="molecule type" value="Genomic_DNA"/>
</dbReference>
<accession>A0ABT1JCK4</accession>
<feature type="region of interest" description="Disordered" evidence="1">
    <location>
        <begin position="52"/>
        <end position="102"/>
    </location>
</feature>
<dbReference type="RefSeq" id="WP_253860089.1">
    <property type="nucleotide sequence ID" value="NZ_AUBJ02000001.1"/>
</dbReference>
<gene>
    <name evidence="2" type="ORF">G443_000178</name>
</gene>
<proteinExistence type="predicted"/>
<comment type="caution">
    <text evidence="2">The sequence shown here is derived from an EMBL/GenBank/DDBJ whole genome shotgun (WGS) entry which is preliminary data.</text>
</comment>
<sequence>MSENEELGSRGASVPPGARGAVGPPRGRRDRPRLGWAVLAVAAASSLVAADWPGTPTGHGPLLAGGGVDAEPHARDCLPPDERTRTSTTNAGPVTNEGSGPVTVTGVSLVNPVEMGLVEAVFVPEEGPVNGAVYPPPPDKAGEGWPDRVVAPGAVLGPGEEWWFAVGLRSEGPAAATERIRIDYEDADGRAYYALTGTSVAMREQCIAWRSTGRTGECEVPGADPAHLESWYPQSRSADRSGGESFGGDVNSFMLVGKKQATDMTPERGRRLSSVRSPT</sequence>